<evidence type="ECO:0000259" key="1">
    <source>
        <dbReference type="Pfam" id="PF00551"/>
    </source>
</evidence>
<dbReference type="SUPFAM" id="SSF53328">
    <property type="entry name" value="Formyltransferase"/>
    <property type="match status" value="1"/>
</dbReference>
<accession>A0A9X3UH20</accession>
<dbReference type="Pfam" id="PF00551">
    <property type="entry name" value="Formyl_trans_N"/>
    <property type="match status" value="1"/>
</dbReference>
<sequence>MNIVILTYDLPEANVVTHELLRQLGDEVKGIVCSTSMIGGKSDAEAIRQLGRQMGWRYGGGWLIHLWMAKLGALSLRLRGKTAGFGSLKALAREAGVPVVATARPHSEQVLAKIRSWAPDLIVSNYFNQVIRQPILEMPPRGTINMHPALLPRNRGLMPCFWAVANGDETTGATVHWVDEALDTGNILSQGTVPIEKGDSVISLSQKCSDCGAGLLLECIDMLRKGHVPGRQQDETQRSYYSWPTGGGIRRLYRRGHCYGSLVEMWRQVGRAQARLAKR</sequence>
<dbReference type="PANTHER" id="PTHR11138">
    <property type="entry name" value="METHIONYL-TRNA FORMYLTRANSFERASE"/>
    <property type="match status" value="1"/>
</dbReference>
<dbReference type="EMBL" id="JAPJZI010000001">
    <property type="protein sequence ID" value="MDA5398316.1"/>
    <property type="molecule type" value="Genomic_DNA"/>
</dbReference>
<evidence type="ECO:0000313" key="3">
    <source>
        <dbReference type="Proteomes" id="UP001151234"/>
    </source>
</evidence>
<dbReference type="PROSITE" id="PS00373">
    <property type="entry name" value="GART"/>
    <property type="match status" value="1"/>
</dbReference>
<dbReference type="InterPro" id="IPR002376">
    <property type="entry name" value="Formyl_transf_N"/>
</dbReference>
<comment type="caution">
    <text evidence="2">The sequence shown here is derived from an EMBL/GenBank/DDBJ whole genome shotgun (WGS) entry which is preliminary data.</text>
</comment>
<dbReference type="Gene3D" id="3.40.50.12230">
    <property type="match status" value="1"/>
</dbReference>
<dbReference type="RefSeq" id="WP_267989748.1">
    <property type="nucleotide sequence ID" value="NZ_JAPJZI010000001.1"/>
</dbReference>
<dbReference type="PANTHER" id="PTHR11138:SF5">
    <property type="entry name" value="METHIONYL-TRNA FORMYLTRANSFERASE, MITOCHONDRIAL"/>
    <property type="match status" value="1"/>
</dbReference>
<organism evidence="2 3">
    <name type="scientific">Hoeflea prorocentri</name>
    <dbReference type="NCBI Taxonomy" id="1922333"/>
    <lineage>
        <taxon>Bacteria</taxon>
        <taxon>Pseudomonadati</taxon>
        <taxon>Pseudomonadota</taxon>
        <taxon>Alphaproteobacteria</taxon>
        <taxon>Hyphomicrobiales</taxon>
        <taxon>Rhizobiaceae</taxon>
        <taxon>Hoeflea</taxon>
    </lineage>
</organism>
<dbReference type="InterPro" id="IPR001555">
    <property type="entry name" value="GART_AS"/>
</dbReference>
<evidence type="ECO:0000313" key="2">
    <source>
        <dbReference type="EMBL" id="MDA5398316.1"/>
    </source>
</evidence>
<dbReference type="GO" id="GO:0004479">
    <property type="term" value="F:methionyl-tRNA formyltransferase activity"/>
    <property type="evidence" value="ECO:0007669"/>
    <property type="project" value="TreeGrafter"/>
</dbReference>
<dbReference type="Proteomes" id="UP001151234">
    <property type="component" value="Unassembled WGS sequence"/>
</dbReference>
<feature type="domain" description="Formyl transferase N-terminal" evidence="1">
    <location>
        <begin position="103"/>
        <end position="218"/>
    </location>
</feature>
<reference evidence="2" key="1">
    <citation type="submission" date="2022-11" db="EMBL/GenBank/DDBJ databases">
        <title>Draft genome sequence of Hoeflea poritis E7-10 and Hoeflea prorocentri PM5-8, separated from scleractinian coral Porites lutea and marine dinoflagellate.</title>
        <authorList>
            <person name="Zhang G."/>
            <person name="Wei Q."/>
            <person name="Cai L."/>
        </authorList>
    </citation>
    <scope>NUCLEOTIDE SEQUENCE</scope>
    <source>
        <strain evidence="2">PM5-8</strain>
    </source>
</reference>
<protein>
    <submittedName>
        <fullName evidence="2">Formyltransferase family protein</fullName>
    </submittedName>
</protein>
<gene>
    <name evidence="2" type="ORF">OQ273_06985</name>
</gene>
<keyword evidence="3" id="KW-1185">Reference proteome</keyword>
<dbReference type="GO" id="GO:0005829">
    <property type="term" value="C:cytosol"/>
    <property type="evidence" value="ECO:0007669"/>
    <property type="project" value="TreeGrafter"/>
</dbReference>
<name>A0A9X3UH20_9HYPH</name>
<dbReference type="InterPro" id="IPR036477">
    <property type="entry name" value="Formyl_transf_N_sf"/>
</dbReference>
<proteinExistence type="predicted"/>
<dbReference type="AlphaFoldDB" id="A0A9X3UH20"/>